<evidence type="ECO:0000313" key="1">
    <source>
        <dbReference type="EMBL" id="ROR97973.1"/>
    </source>
</evidence>
<evidence type="ECO:0008006" key="3">
    <source>
        <dbReference type="Google" id="ProtNLM"/>
    </source>
</evidence>
<gene>
    <name evidence="1" type="ORF">EDC56_3642</name>
</gene>
<dbReference type="InterPro" id="IPR012349">
    <property type="entry name" value="Split_barrel_FMN-bd"/>
</dbReference>
<name>A0A3N2DDW8_9GAMM</name>
<protein>
    <recommendedName>
        <fullName evidence="3">Pyridoxamine 5'-phosphate oxidase</fullName>
    </recommendedName>
</protein>
<organism evidence="1 2">
    <name type="scientific">Sinobacterium caligoides</name>
    <dbReference type="NCBI Taxonomy" id="933926"/>
    <lineage>
        <taxon>Bacteria</taxon>
        <taxon>Pseudomonadati</taxon>
        <taxon>Pseudomonadota</taxon>
        <taxon>Gammaproteobacteria</taxon>
        <taxon>Cellvibrionales</taxon>
        <taxon>Spongiibacteraceae</taxon>
        <taxon>Sinobacterium</taxon>
    </lineage>
</organism>
<dbReference type="EMBL" id="RKHR01000008">
    <property type="protein sequence ID" value="ROR97973.1"/>
    <property type="molecule type" value="Genomic_DNA"/>
</dbReference>
<reference evidence="1 2" key="1">
    <citation type="submission" date="2018-11" db="EMBL/GenBank/DDBJ databases">
        <title>Genomic Encyclopedia of Type Strains, Phase IV (KMG-IV): sequencing the most valuable type-strain genomes for metagenomic binning, comparative biology and taxonomic classification.</title>
        <authorList>
            <person name="Goeker M."/>
        </authorList>
    </citation>
    <scope>NUCLEOTIDE SEQUENCE [LARGE SCALE GENOMIC DNA]</scope>
    <source>
        <strain evidence="1 2">DSM 100316</strain>
    </source>
</reference>
<dbReference type="OrthoDB" id="5735872at2"/>
<proteinExistence type="predicted"/>
<dbReference type="RefSeq" id="WP_123713967.1">
    <property type="nucleotide sequence ID" value="NZ_RKHR01000008.1"/>
</dbReference>
<dbReference type="Proteomes" id="UP000275394">
    <property type="component" value="Unassembled WGS sequence"/>
</dbReference>
<keyword evidence="2" id="KW-1185">Reference proteome</keyword>
<sequence>MMISDDCQWSQQEILSFLAAAKIPLRASFCNTKNEPMICSLWFKSDGITLWAASHENSYLIKQLKHNQTISFEVSTNEYPYKGVRGKATVELVKNNADAILHELIDKYLGNSNNQLATWLLSRASNEYAIKITPSHINSWDFSDRMPDQQQ</sequence>
<dbReference type="AlphaFoldDB" id="A0A3N2DDW8"/>
<evidence type="ECO:0000313" key="2">
    <source>
        <dbReference type="Proteomes" id="UP000275394"/>
    </source>
</evidence>
<accession>A0A3N2DDW8</accession>
<dbReference type="Gene3D" id="2.30.110.10">
    <property type="entry name" value="Electron Transport, Fmn-binding Protein, Chain A"/>
    <property type="match status" value="1"/>
</dbReference>
<comment type="caution">
    <text evidence="1">The sequence shown here is derived from an EMBL/GenBank/DDBJ whole genome shotgun (WGS) entry which is preliminary data.</text>
</comment>
<dbReference type="SUPFAM" id="SSF50475">
    <property type="entry name" value="FMN-binding split barrel"/>
    <property type="match status" value="1"/>
</dbReference>